<accession>A0A921EA77</accession>
<evidence type="ECO:0000259" key="1">
    <source>
        <dbReference type="Pfam" id="PF00899"/>
    </source>
</evidence>
<dbReference type="SUPFAM" id="SSF69572">
    <property type="entry name" value="Activating enzymes of the ubiquitin-like proteins"/>
    <property type="match status" value="1"/>
</dbReference>
<protein>
    <submittedName>
        <fullName evidence="2">tRNA threonylcarbamoyladenosine dehydratase</fullName>
    </submittedName>
</protein>
<evidence type="ECO:0000313" key="3">
    <source>
        <dbReference type="Proteomes" id="UP000711407"/>
    </source>
</evidence>
<gene>
    <name evidence="2" type="ORF">K8V47_09125</name>
</gene>
<dbReference type="InterPro" id="IPR035985">
    <property type="entry name" value="Ubiquitin-activating_enz"/>
</dbReference>
<reference evidence="2" key="2">
    <citation type="submission" date="2021-09" db="EMBL/GenBank/DDBJ databases">
        <authorList>
            <person name="Gilroy R."/>
        </authorList>
    </citation>
    <scope>NUCLEOTIDE SEQUENCE</scope>
    <source>
        <strain evidence="2">4100</strain>
    </source>
</reference>
<proteinExistence type="predicted"/>
<dbReference type="InterPro" id="IPR000594">
    <property type="entry name" value="ThiF_NAD_FAD-bd"/>
</dbReference>
<sequence length="256" mass="28063">MIYNRTLRLIGRKAFTRLGDAKVIIFGIGGVGSWTAEALARSGVSHITLVDADRVTVSNINRQLPALMATVNNAKVEIMGQRILDMDSRIEVKCMVMRYGADTASRFDFNNYDYVIDCIDSLADKALLINNATRSTATLYSSMGAALKLDPSRIKVADLYKVQGCRLAAALRRKFKQIGEYPAHKFKCVYSDEVVPNHDDAPEDATGGMTFGKVAINGAMCHITGIFGLTLASLVINDVIARSCQENELDVDEDDE</sequence>
<dbReference type="AlphaFoldDB" id="A0A921EA77"/>
<name>A0A921EA77_9BACT</name>
<dbReference type="EMBL" id="DYXT01000047">
    <property type="protein sequence ID" value="HJE39903.1"/>
    <property type="molecule type" value="Genomic_DNA"/>
</dbReference>
<evidence type="ECO:0000313" key="2">
    <source>
        <dbReference type="EMBL" id="HJE39903.1"/>
    </source>
</evidence>
<feature type="domain" description="THIF-type NAD/FAD binding fold" evidence="1">
    <location>
        <begin position="3"/>
        <end position="155"/>
    </location>
</feature>
<dbReference type="GO" id="GO:0008641">
    <property type="term" value="F:ubiquitin-like modifier activating enzyme activity"/>
    <property type="evidence" value="ECO:0007669"/>
    <property type="project" value="InterPro"/>
</dbReference>
<comment type="caution">
    <text evidence="2">The sequence shown here is derived from an EMBL/GenBank/DDBJ whole genome shotgun (WGS) entry which is preliminary data.</text>
</comment>
<reference evidence="2" key="1">
    <citation type="journal article" date="2021" name="PeerJ">
        <title>Extensive microbial diversity within the chicken gut microbiome revealed by metagenomics and culture.</title>
        <authorList>
            <person name="Gilroy R."/>
            <person name="Ravi A."/>
            <person name="Getino M."/>
            <person name="Pursley I."/>
            <person name="Horton D.L."/>
            <person name="Alikhan N.F."/>
            <person name="Baker D."/>
            <person name="Gharbi K."/>
            <person name="Hall N."/>
            <person name="Watson M."/>
            <person name="Adriaenssens E.M."/>
            <person name="Foster-Nyarko E."/>
            <person name="Jarju S."/>
            <person name="Secka A."/>
            <person name="Antonio M."/>
            <person name="Oren A."/>
            <person name="Chaudhuri R.R."/>
            <person name="La Ragione R."/>
            <person name="Hildebrand F."/>
            <person name="Pallen M.J."/>
        </authorList>
    </citation>
    <scope>NUCLEOTIDE SEQUENCE</scope>
    <source>
        <strain evidence="2">4100</strain>
    </source>
</reference>
<dbReference type="CDD" id="cd00755">
    <property type="entry name" value="YgdL_like"/>
    <property type="match status" value="1"/>
</dbReference>
<organism evidence="2 3">
    <name type="scientific">Candidatus Amulumruptor caecigallinarius</name>
    <dbReference type="NCBI Taxonomy" id="2109911"/>
    <lineage>
        <taxon>Bacteria</taxon>
        <taxon>Pseudomonadati</taxon>
        <taxon>Bacteroidota</taxon>
        <taxon>Bacteroidia</taxon>
        <taxon>Bacteroidales</taxon>
        <taxon>Muribaculaceae</taxon>
        <taxon>Candidatus Amulumruptor</taxon>
    </lineage>
</organism>
<dbReference type="InterPro" id="IPR045886">
    <property type="entry name" value="ThiF/MoeB/HesA"/>
</dbReference>
<dbReference type="Pfam" id="PF00899">
    <property type="entry name" value="ThiF"/>
    <property type="match status" value="1"/>
</dbReference>
<dbReference type="Proteomes" id="UP000711407">
    <property type="component" value="Unassembled WGS sequence"/>
</dbReference>
<dbReference type="PANTHER" id="PTHR43267">
    <property type="entry name" value="TRNA THREONYLCARBAMOYLADENOSINE DEHYDRATASE"/>
    <property type="match status" value="1"/>
</dbReference>
<dbReference type="GO" id="GO:0061504">
    <property type="term" value="P:cyclic threonylcarbamoyladenosine biosynthetic process"/>
    <property type="evidence" value="ECO:0007669"/>
    <property type="project" value="TreeGrafter"/>
</dbReference>
<dbReference type="GO" id="GO:0061503">
    <property type="term" value="F:tRNA threonylcarbamoyladenosine dehydratase"/>
    <property type="evidence" value="ECO:0007669"/>
    <property type="project" value="TreeGrafter"/>
</dbReference>
<dbReference type="Gene3D" id="3.40.50.720">
    <property type="entry name" value="NAD(P)-binding Rossmann-like Domain"/>
    <property type="match status" value="1"/>
</dbReference>
<dbReference type="PANTHER" id="PTHR43267:SF1">
    <property type="entry name" value="TRNA THREONYLCARBAMOYLADENOSINE DEHYDRATASE"/>
    <property type="match status" value="1"/>
</dbReference>